<dbReference type="InterPro" id="IPR036514">
    <property type="entry name" value="SGNH_hydro_sf"/>
</dbReference>
<comment type="caution">
    <text evidence="2">The sequence shown here is derived from an EMBL/GenBank/DDBJ whole genome shotgun (WGS) entry which is preliminary data.</text>
</comment>
<reference evidence="2" key="1">
    <citation type="journal article" date="2014" name="Int. J. Syst. Evol. Microbiol.">
        <title>Complete genome sequence of Corynebacterium casei LMG S-19264T (=DSM 44701T), isolated from a smear-ripened cheese.</title>
        <authorList>
            <consortium name="US DOE Joint Genome Institute (JGI-PGF)"/>
            <person name="Walter F."/>
            <person name="Albersmeier A."/>
            <person name="Kalinowski J."/>
            <person name="Ruckert C."/>
        </authorList>
    </citation>
    <scope>NUCLEOTIDE SEQUENCE</scope>
    <source>
        <strain evidence="2">KCTC 12870</strain>
    </source>
</reference>
<evidence type="ECO:0000313" key="3">
    <source>
        <dbReference type="Proteomes" id="UP000642829"/>
    </source>
</evidence>
<gene>
    <name evidence="2" type="ORF">GCM10007047_11080</name>
</gene>
<reference evidence="2" key="2">
    <citation type="submission" date="2020-09" db="EMBL/GenBank/DDBJ databases">
        <authorList>
            <person name="Sun Q."/>
            <person name="Kim S."/>
        </authorList>
    </citation>
    <scope>NUCLEOTIDE SEQUENCE</scope>
    <source>
        <strain evidence="2">KCTC 12870</strain>
    </source>
</reference>
<evidence type="ECO:0000259" key="1">
    <source>
        <dbReference type="Pfam" id="PF13472"/>
    </source>
</evidence>
<dbReference type="Proteomes" id="UP000642829">
    <property type="component" value="Unassembled WGS sequence"/>
</dbReference>
<feature type="domain" description="SGNH hydrolase-type esterase" evidence="1">
    <location>
        <begin position="53"/>
        <end position="223"/>
    </location>
</feature>
<dbReference type="InterPro" id="IPR013830">
    <property type="entry name" value="SGNH_hydro"/>
</dbReference>
<dbReference type="CDD" id="cd01822">
    <property type="entry name" value="Lysophospholipase_L1_like"/>
    <property type="match status" value="1"/>
</dbReference>
<dbReference type="EMBL" id="BMXG01000005">
    <property type="protein sequence ID" value="GHB96898.1"/>
    <property type="molecule type" value="Genomic_DNA"/>
</dbReference>
<accession>A0A8J3GDJ1</accession>
<dbReference type="SUPFAM" id="SSF52266">
    <property type="entry name" value="SGNH hydrolase"/>
    <property type="match status" value="1"/>
</dbReference>
<dbReference type="InterPro" id="IPR051532">
    <property type="entry name" value="Ester_Hydrolysis_Enzymes"/>
</dbReference>
<evidence type="ECO:0000313" key="2">
    <source>
        <dbReference type="EMBL" id="GHB96898.1"/>
    </source>
</evidence>
<dbReference type="Pfam" id="PF13472">
    <property type="entry name" value="Lipase_GDSL_2"/>
    <property type="match status" value="1"/>
</dbReference>
<protein>
    <recommendedName>
        <fullName evidence="1">SGNH hydrolase-type esterase domain-containing protein</fullName>
    </recommendedName>
</protein>
<proteinExistence type="predicted"/>
<dbReference type="PANTHER" id="PTHR30383">
    <property type="entry name" value="THIOESTERASE 1/PROTEASE 1/LYSOPHOSPHOLIPASE L1"/>
    <property type="match status" value="1"/>
</dbReference>
<dbReference type="Gene3D" id="3.40.50.1110">
    <property type="entry name" value="SGNH hydrolase"/>
    <property type="match status" value="1"/>
</dbReference>
<sequence length="244" mass="26295">MVQGVLQTMTTNNAQIRPSWRRSLAALFAISLGLLTALLSPKAEARPETIMLYGDSLTAAHGLSRNEGYPALIQQKIEAAGLASDYVVQASAISGETSAGGLNRIKWSLAGLERSQQKLGVFMLALGANDGLRGQSINAMKANLQGILDLVKEKHPDARLIVAGMFMPPNMGDDYRARFSATFDELAEANHATLIPFLLEGVAGNRELNLPDGIHPNAKGQQVIADNLWVILEPMLEEPVMLQP</sequence>
<keyword evidence="3" id="KW-1185">Reference proteome</keyword>
<dbReference type="GO" id="GO:0004622">
    <property type="term" value="F:phosphatidylcholine lysophospholipase activity"/>
    <property type="evidence" value="ECO:0007669"/>
    <property type="project" value="TreeGrafter"/>
</dbReference>
<dbReference type="PANTHER" id="PTHR30383:SF5">
    <property type="entry name" value="SGNH HYDROLASE-TYPE ESTERASE DOMAIN-CONTAINING PROTEIN"/>
    <property type="match status" value="1"/>
</dbReference>
<dbReference type="AlphaFoldDB" id="A0A8J3GDJ1"/>
<organism evidence="2 3">
    <name type="scientific">Cerasicoccus arenae</name>
    <dbReference type="NCBI Taxonomy" id="424488"/>
    <lineage>
        <taxon>Bacteria</taxon>
        <taxon>Pseudomonadati</taxon>
        <taxon>Verrucomicrobiota</taxon>
        <taxon>Opitutia</taxon>
        <taxon>Puniceicoccales</taxon>
        <taxon>Cerasicoccaceae</taxon>
        <taxon>Cerasicoccus</taxon>
    </lineage>
</organism>
<name>A0A8J3GDJ1_9BACT</name>